<evidence type="ECO:0000259" key="1">
    <source>
        <dbReference type="Pfam" id="PF13472"/>
    </source>
</evidence>
<dbReference type="Pfam" id="PF13472">
    <property type="entry name" value="Lipase_GDSL_2"/>
    <property type="match status" value="1"/>
</dbReference>
<keyword evidence="3" id="KW-1185">Reference proteome</keyword>
<reference evidence="3" key="1">
    <citation type="submission" date="2016-10" db="EMBL/GenBank/DDBJ databases">
        <authorList>
            <person name="Varghese N."/>
        </authorList>
    </citation>
    <scope>NUCLEOTIDE SEQUENCE [LARGE SCALE GENOMIC DNA]</scope>
    <source>
        <strain evidence="3">CGMCC 1.12284</strain>
    </source>
</reference>
<protein>
    <submittedName>
        <fullName evidence="2">Lysophospholipase L1</fullName>
    </submittedName>
</protein>
<dbReference type="RefSeq" id="WP_049988691.1">
    <property type="nucleotide sequence ID" value="NZ_FOIS01000002.1"/>
</dbReference>
<dbReference type="AlphaFoldDB" id="A0A1I0NGW3"/>
<gene>
    <name evidence="2" type="ORF">SAMN05216285_1700</name>
</gene>
<organism evidence="2 3">
    <name type="scientific">Natrinema salifodinae</name>
    <dbReference type="NCBI Taxonomy" id="1202768"/>
    <lineage>
        <taxon>Archaea</taxon>
        <taxon>Methanobacteriati</taxon>
        <taxon>Methanobacteriota</taxon>
        <taxon>Stenosarchaea group</taxon>
        <taxon>Halobacteria</taxon>
        <taxon>Halobacteriales</taxon>
        <taxon>Natrialbaceae</taxon>
        <taxon>Natrinema</taxon>
    </lineage>
</organism>
<dbReference type="Proteomes" id="UP000183275">
    <property type="component" value="Unassembled WGS sequence"/>
</dbReference>
<accession>A0A1I0NGW3</accession>
<sequence length="342" mass="37425">MQRDLIRFHNVGDSRPVEGRDGRLLQRVPEPVRRKLNDGAQSRMRHPAGVELRFVPDGAATVTLSTMPGGSAEAGTVRVFWGPVQGSTEVVVGTEPTPIEVSIPEKLTDLEPTAREDLAFDPRVCRIRLPGEHRGGPMVYHGVDGDVRPPREDELPDRRYLAYGTSITEGEAPLAEHLTYADQAARRLDADLINLGSCGTAYCDVAMADYIANRGDWDVATLSISVNMVGTFDPAEFRGRAARMIDRVASVHPEKPVVPITIFTNARDVCRSAEEGDECERFREELRAVVAETPHDNVHLLEGPELLPTIEGLTPDLVHPGDNAMITMGEALAAELEALLED</sequence>
<dbReference type="OrthoDB" id="233646at2157"/>
<feature type="domain" description="SGNH hydrolase-type esterase" evidence="1">
    <location>
        <begin position="162"/>
        <end position="322"/>
    </location>
</feature>
<name>A0A1I0NGW3_9EURY</name>
<dbReference type="SUPFAM" id="SSF52266">
    <property type="entry name" value="SGNH hydrolase"/>
    <property type="match status" value="1"/>
</dbReference>
<proteinExistence type="predicted"/>
<dbReference type="InterPro" id="IPR013830">
    <property type="entry name" value="SGNH_hydro"/>
</dbReference>
<dbReference type="InterPro" id="IPR036514">
    <property type="entry name" value="SGNH_hydro_sf"/>
</dbReference>
<dbReference type="eggNOG" id="arCOG10209">
    <property type="taxonomic scope" value="Archaea"/>
</dbReference>
<evidence type="ECO:0000313" key="2">
    <source>
        <dbReference type="EMBL" id="SEW00416.1"/>
    </source>
</evidence>
<dbReference type="Gene3D" id="3.40.50.1110">
    <property type="entry name" value="SGNH hydrolase"/>
    <property type="match status" value="1"/>
</dbReference>
<evidence type="ECO:0000313" key="3">
    <source>
        <dbReference type="Proteomes" id="UP000183275"/>
    </source>
</evidence>
<dbReference type="STRING" id="1202768.SAMN05216285_1700"/>
<dbReference type="EMBL" id="FOIS01000002">
    <property type="protein sequence ID" value="SEW00416.1"/>
    <property type="molecule type" value="Genomic_DNA"/>
</dbReference>